<accession>A0A398CLX2</accession>
<comment type="caution">
    <text evidence="1">The sequence shown here is derived from an EMBL/GenBank/DDBJ whole genome shotgun (WGS) entry which is preliminary data.</text>
</comment>
<dbReference type="Proteomes" id="UP000266340">
    <property type="component" value="Unassembled WGS sequence"/>
</dbReference>
<gene>
    <name evidence="1" type="ORF">D3H35_26085</name>
</gene>
<evidence type="ECO:0000313" key="1">
    <source>
        <dbReference type="EMBL" id="RIE00847.1"/>
    </source>
</evidence>
<proteinExistence type="predicted"/>
<dbReference type="EMBL" id="QXJM01000047">
    <property type="protein sequence ID" value="RIE00847.1"/>
    <property type="molecule type" value="Genomic_DNA"/>
</dbReference>
<sequence>MSDAKREEAGEVKEVKTGAAKLKSEAYFQEKDLWGSFIVRSRNRWGTQRKISASRSSAFAIRSAS</sequence>
<reference evidence="1 2" key="1">
    <citation type="submission" date="2018-09" db="EMBL/GenBank/DDBJ databases">
        <title>Cohnella cavernae sp. nov., isolated from a karst cave.</title>
        <authorList>
            <person name="Zhu H."/>
        </authorList>
    </citation>
    <scope>NUCLEOTIDE SEQUENCE [LARGE SCALE GENOMIC DNA]</scope>
    <source>
        <strain evidence="1 2">K2E09-144</strain>
    </source>
</reference>
<dbReference type="RefSeq" id="WP_119152075.1">
    <property type="nucleotide sequence ID" value="NZ_QXJM01000047.1"/>
</dbReference>
<name>A0A398CLX2_9BACL</name>
<dbReference type="AlphaFoldDB" id="A0A398CLX2"/>
<organism evidence="1 2">
    <name type="scientific">Cohnella faecalis</name>
    <dbReference type="NCBI Taxonomy" id="2315694"/>
    <lineage>
        <taxon>Bacteria</taxon>
        <taxon>Bacillati</taxon>
        <taxon>Bacillota</taxon>
        <taxon>Bacilli</taxon>
        <taxon>Bacillales</taxon>
        <taxon>Paenibacillaceae</taxon>
        <taxon>Cohnella</taxon>
    </lineage>
</organism>
<keyword evidence="2" id="KW-1185">Reference proteome</keyword>
<evidence type="ECO:0000313" key="2">
    <source>
        <dbReference type="Proteomes" id="UP000266340"/>
    </source>
</evidence>
<protein>
    <submittedName>
        <fullName evidence="1">Uncharacterized protein</fullName>
    </submittedName>
</protein>